<protein>
    <submittedName>
        <fullName evidence="2">Amidohydrolase</fullName>
    </submittedName>
</protein>
<dbReference type="Pfam" id="PF04909">
    <property type="entry name" value="Amidohydro_2"/>
    <property type="match status" value="1"/>
</dbReference>
<reference evidence="2 3" key="1">
    <citation type="journal article" date="2019" name="Environ. Microbiol.">
        <title>Species interactions and distinct microbial communities in high Arctic permafrost affected cryosols are associated with the CH4 and CO2 gas fluxes.</title>
        <authorList>
            <person name="Altshuler I."/>
            <person name="Hamel J."/>
            <person name="Turney S."/>
            <person name="Magnuson E."/>
            <person name="Levesque R."/>
            <person name="Greer C."/>
            <person name="Whyte L.G."/>
        </authorList>
    </citation>
    <scope>NUCLEOTIDE SEQUENCE [LARGE SCALE GENOMIC DNA]</scope>
    <source>
        <strain evidence="2 3">S5.20</strain>
    </source>
</reference>
<dbReference type="InterPro" id="IPR032466">
    <property type="entry name" value="Metal_Hydrolase"/>
</dbReference>
<dbReference type="OrthoDB" id="8244441at2"/>
<evidence type="ECO:0000259" key="1">
    <source>
        <dbReference type="Pfam" id="PF04909"/>
    </source>
</evidence>
<sequence length="406" mass="43931">MPAGELPLGVSGGVFAGVEGLVPDALADHLCSVQLIDHHVHGTFNERVDRAGFEAAINEGSTDPVPGFMTQFDSPLGLSIRRWCAPLLGLEPLAAADEYWARRSELSPEELARTMLPAAGVARWIVDTGFKGDLITTPDELTKLSDVPSSEILRLERLTEDLLEDGTSPDGFPDAFRAALRTAVDNPEVLGTKTIAAYRIGFDVNWTRPADAEVVAHARELSARPGPLRVDDEVLIAFGVHEAAAHGLPIQVHVGFGDRDMDLHRSDPMLLLPLLRAMSPVPVLLLHCYPFQRQAGYLAQAFDHVNFDVGLAINYLGVRSTGLVAEALETAPFAKQLYSSDAFGPPELHVLGSVLWRRAMGLVLGDWVRAGDCSDDDAIRIVDMIGVRNSERVYALPAHPGLPGRP</sequence>
<evidence type="ECO:0000313" key="2">
    <source>
        <dbReference type="EMBL" id="TPG34903.1"/>
    </source>
</evidence>
<accession>A0A502EB66</accession>
<comment type="caution">
    <text evidence="2">The sequence shown here is derived from an EMBL/GenBank/DDBJ whole genome shotgun (WGS) entry which is preliminary data.</text>
</comment>
<organism evidence="2 3">
    <name type="scientific">Mycolicibacterium hodleri</name>
    <dbReference type="NCBI Taxonomy" id="49897"/>
    <lineage>
        <taxon>Bacteria</taxon>
        <taxon>Bacillati</taxon>
        <taxon>Actinomycetota</taxon>
        <taxon>Actinomycetes</taxon>
        <taxon>Mycobacteriales</taxon>
        <taxon>Mycobacteriaceae</taxon>
        <taxon>Mycolicibacterium</taxon>
    </lineage>
</organism>
<dbReference type="InterPro" id="IPR006680">
    <property type="entry name" value="Amidohydro-rel"/>
</dbReference>
<dbReference type="PANTHER" id="PTHR43383:SF2">
    <property type="entry name" value="AMIDOHYDROLASE 2 FAMILY PROTEIN"/>
    <property type="match status" value="1"/>
</dbReference>
<dbReference type="RefSeq" id="WP_140689609.1">
    <property type="nucleotide sequence ID" value="NZ_RCZG01000003.1"/>
</dbReference>
<dbReference type="Proteomes" id="UP000320095">
    <property type="component" value="Unassembled WGS sequence"/>
</dbReference>
<dbReference type="EMBL" id="RCZG01000003">
    <property type="protein sequence ID" value="TPG34903.1"/>
    <property type="molecule type" value="Genomic_DNA"/>
</dbReference>
<dbReference type="Gene3D" id="3.20.20.140">
    <property type="entry name" value="Metal-dependent hydrolases"/>
    <property type="match status" value="1"/>
</dbReference>
<name>A0A502EB66_9MYCO</name>
<gene>
    <name evidence="2" type="ORF">EAH80_08730</name>
</gene>
<dbReference type="AlphaFoldDB" id="A0A502EB66"/>
<dbReference type="GO" id="GO:0016787">
    <property type="term" value="F:hydrolase activity"/>
    <property type="evidence" value="ECO:0007669"/>
    <property type="project" value="UniProtKB-KW"/>
</dbReference>
<dbReference type="PANTHER" id="PTHR43383">
    <property type="entry name" value="NODULIN 6"/>
    <property type="match status" value="1"/>
</dbReference>
<keyword evidence="3" id="KW-1185">Reference proteome</keyword>
<dbReference type="SUPFAM" id="SSF51556">
    <property type="entry name" value="Metallo-dependent hydrolases"/>
    <property type="match status" value="1"/>
</dbReference>
<feature type="domain" description="Amidohydrolase-related" evidence="1">
    <location>
        <begin position="167"/>
        <end position="395"/>
    </location>
</feature>
<keyword evidence="2" id="KW-0378">Hydrolase</keyword>
<proteinExistence type="predicted"/>
<evidence type="ECO:0000313" key="3">
    <source>
        <dbReference type="Proteomes" id="UP000320095"/>
    </source>
</evidence>